<gene>
    <name evidence="2" type="ORF">PanWU01x14_037540</name>
</gene>
<evidence type="ECO:0000313" key="2">
    <source>
        <dbReference type="EMBL" id="PON76038.1"/>
    </source>
</evidence>
<feature type="compositionally biased region" description="Low complexity" evidence="1">
    <location>
        <begin position="1"/>
        <end position="13"/>
    </location>
</feature>
<proteinExistence type="predicted"/>
<name>A0A2P5DRX7_PARAD</name>
<feature type="region of interest" description="Disordered" evidence="1">
    <location>
        <begin position="1"/>
        <end position="27"/>
    </location>
</feature>
<reference evidence="3" key="1">
    <citation type="submission" date="2016-06" db="EMBL/GenBank/DDBJ databases">
        <title>Parallel loss of symbiosis genes in relatives of nitrogen-fixing non-legume Parasponia.</title>
        <authorList>
            <person name="Van Velzen R."/>
            <person name="Holmer R."/>
            <person name="Bu F."/>
            <person name="Rutten L."/>
            <person name="Van Zeijl A."/>
            <person name="Liu W."/>
            <person name="Santuari L."/>
            <person name="Cao Q."/>
            <person name="Sharma T."/>
            <person name="Shen D."/>
            <person name="Roswanjaya Y."/>
            <person name="Wardhani T."/>
            <person name="Kalhor M.S."/>
            <person name="Jansen J."/>
            <person name="Van den Hoogen J."/>
            <person name="Gungor B."/>
            <person name="Hartog M."/>
            <person name="Hontelez J."/>
            <person name="Verver J."/>
            <person name="Yang W.-C."/>
            <person name="Schijlen E."/>
            <person name="Repin R."/>
            <person name="Schilthuizen M."/>
            <person name="Schranz E."/>
            <person name="Heidstra R."/>
            <person name="Miyata K."/>
            <person name="Fedorova E."/>
            <person name="Kohlen W."/>
            <person name="Bisseling T."/>
            <person name="Smit S."/>
            <person name="Geurts R."/>
        </authorList>
    </citation>
    <scope>NUCLEOTIDE SEQUENCE [LARGE SCALE GENOMIC DNA]</scope>
    <source>
        <strain evidence="3">cv. WU1-14</strain>
    </source>
</reference>
<sequence length="49" mass="5407">SAPANGSRSSSKSGRNRLDPIGKRIREKSRGTIVEKELRRLEASELIVT</sequence>
<dbReference type="EMBL" id="JXTB01000020">
    <property type="protein sequence ID" value="PON76038.1"/>
    <property type="molecule type" value="Genomic_DNA"/>
</dbReference>
<comment type="caution">
    <text evidence="2">The sequence shown here is derived from an EMBL/GenBank/DDBJ whole genome shotgun (WGS) entry which is preliminary data.</text>
</comment>
<feature type="compositionally biased region" description="Basic and acidic residues" evidence="1">
    <location>
        <begin position="16"/>
        <end position="27"/>
    </location>
</feature>
<accession>A0A2P5DRX7</accession>
<dbReference type="Proteomes" id="UP000237105">
    <property type="component" value="Unassembled WGS sequence"/>
</dbReference>
<dbReference type="AlphaFoldDB" id="A0A2P5DRX7"/>
<evidence type="ECO:0000313" key="3">
    <source>
        <dbReference type="Proteomes" id="UP000237105"/>
    </source>
</evidence>
<feature type="non-terminal residue" evidence="2">
    <location>
        <position position="1"/>
    </location>
</feature>
<keyword evidence="3" id="KW-1185">Reference proteome</keyword>
<evidence type="ECO:0000256" key="1">
    <source>
        <dbReference type="SAM" id="MobiDB-lite"/>
    </source>
</evidence>
<protein>
    <submittedName>
        <fullName evidence="2">Uncharacterized protein</fullName>
    </submittedName>
</protein>
<organism evidence="2 3">
    <name type="scientific">Parasponia andersonii</name>
    <name type="common">Sponia andersonii</name>
    <dbReference type="NCBI Taxonomy" id="3476"/>
    <lineage>
        <taxon>Eukaryota</taxon>
        <taxon>Viridiplantae</taxon>
        <taxon>Streptophyta</taxon>
        <taxon>Embryophyta</taxon>
        <taxon>Tracheophyta</taxon>
        <taxon>Spermatophyta</taxon>
        <taxon>Magnoliopsida</taxon>
        <taxon>eudicotyledons</taxon>
        <taxon>Gunneridae</taxon>
        <taxon>Pentapetalae</taxon>
        <taxon>rosids</taxon>
        <taxon>fabids</taxon>
        <taxon>Rosales</taxon>
        <taxon>Cannabaceae</taxon>
        <taxon>Parasponia</taxon>
    </lineage>
</organism>